<keyword evidence="1" id="KW-1133">Transmembrane helix</keyword>
<feature type="transmembrane region" description="Helical" evidence="1">
    <location>
        <begin position="57"/>
        <end position="77"/>
    </location>
</feature>
<dbReference type="STRING" id="64702.SAMN05443377_12816"/>
<dbReference type="EMBL" id="FOGZ01000028">
    <property type="protein sequence ID" value="SES00574.1"/>
    <property type="molecule type" value="Genomic_DNA"/>
</dbReference>
<keyword evidence="1" id="KW-0472">Membrane</keyword>
<proteinExistence type="predicted"/>
<dbReference type="AlphaFoldDB" id="A0A1H9TU54"/>
<reference evidence="2 3" key="1">
    <citation type="submission" date="2016-10" db="EMBL/GenBank/DDBJ databases">
        <authorList>
            <person name="de Groot N.N."/>
        </authorList>
    </citation>
    <scope>NUCLEOTIDE SEQUENCE [LARGE SCALE GENOMIC DNA]</scope>
    <source>
        <strain evidence="2 3">DSM 16859</strain>
    </source>
</reference>
<organism evidence="2 3">
    <name type="scientific">Propionibacterium cyclohexanicum</name>
    <dbReference type="NCBI Taxonomy" id="64702"/>
    <lineage>
        <taxon>Bacteria</taxon>
        <taxon>Bacillati</taxon>
        <taxon>Actinomycetota</taxon>
        <taxon>Actinomycetes</taxon>
        <taxon>Propionibacteriales</taxon>
        <taxon>Propionibacteriaceae</taxon>
        <taxon>Propionibacterium</taxon>
    </lineage>
</organism>
<protein>
    <submittedName>
        <fullName evidence="2">Uncharacterized protein</fullName>
    </submittedName>
</protein>
<name>A0A1H9TU54_9ACTN</name>
<evidence type="ECO:0000313" key="3">
    <source>
        <dbReference type="Proteomes" id="UP000198815"/>
    </source>
</evidence>
<feature type="transmembrane region" description="Helical" evidence="1">
    <location>
        <begin position="27"/>
        <end position="45"/>
    </location>
</feature>
<evidence type="ECO:0000256" key="1">
    <source>
        <dbReference type="SAM" id="Phobius"/>
    </source>
</evidence>
<keyword evidence="3" id="KW-1185">Reference proteome</keyword>
<sequence>MPALSILTEEEKREAIRDTHRFDLRRFLGMLFVIYGVLVTAMGIANPAADKAPTGGIPINLYTGVSMLVVGSAFFVWDHLAPVADEEILRHAAQSKAQAMTVDE</sequence>
<accession>A0A1H9TU54</accession>
<evidence type="ECO:0000313" key="2">
    <source>
        <dbReference type="EMBL" id="SES00574.1"/>
    </source>
</evidence>
<dbReference type="Proteomes" id="UP000198815">
    <property type="component" value="Unassembled WGS sequence"/>
</dbReference>
<keyword evidence="1" id="KW-0812">Transmembrane</keyword>
<gene>
    <name evidence="2" type="ORF">SAMN05443377_12816</name>
</gene>